<dbReference type="Gene3D" id="2.60.120.10">
    <property type="entry name" value="Jelly Rolls"/>
    <property type="match status" value="1"/>
</dbReference>
<sequence length="238" mass="27121">MIQTPASGQEEQPQLLQASPWLSENTDYDKQFFSSYPAHTYKKGHIFYSQEENSDYVYLLCEGRVCLSIDNPNGDAKDIFIADKGFIFGKLSALDCMPNCCYAIGVSDTIIVKLIPKSHFTDLLNTDIHFCQYVMTMLTKTVRTLISQIRLITFGSSRARVGYALYHLVNQYSTPYKEGRLINITFTHQEIGELIGLSRVSVSNILSQMVKQGILKKKEGYYYVKDIEAIYRCVLDDL</sequence>
<dbReference type="SMART" id="SM00419">
    <property type="entry name" value="HTH_CRP"/>
    <property type="match status" value="1"/>
</dbReference>
<dbReference type="CDD" id="cd00038">
    <property type="entry name" value="CAP_ED"/>
    <property type="match status" value="1"/>
</dbReference>
<name>A0ABT2T1U5_9FIRM</name>
<dbReference type="Pfam" id="PF00027">
    <property type="entry name" value="cNMP_binding"/>
    <property type="match status" value="1"/>
</dbReference>
<feature type="domain" description="Cyclic nucleotide-binding" evidence="4">
    <location>
        <begin position="41"/>
        <end position="114"/>
    </location>
</feature>
<evidence type="ECO:0000313" key="7">
    <source>
        <dbReference type="Proteomes" id="UP001652432"/>
    </source>
</evidence>
<dbReference type="InterPro" id="IPR012318">
    <property type="entry name" value="HTH_CRP"/>
</dbReference>
<gene>
    <name evidence="6" type="ORF">OCV77_04270</name>
</gene>
<dbReference type="InterPro" id="IPR036390">
    <property type="entry name" value="WH_DNA-bd_sf"/>
</dbReference>
<reference evidence="6 7" key="1">
    <citation type="journal article" date="2021" name="ISME Commun">
        <title>Automated analysis of genomic sequences facilitates high-throughput and comprehensive description of bacteria.</title>
        <authorList>
            <person name="Hitch T.C.A."/>
        </authorList>
    </citation>
    <scope>NUCLEOTIDE SEQUENCE [LARGE SCALE GENOMIC DNA]</scope>
    <source>
        <strain evidence="6 7">Sanger_18</strain>
    </source>
</reference>
<dbReference type="Pfam" id="PF13545">
    <property type="entry name" value="HTH_Crp_2"/>
    <property type="match status" value="1"/>
</dbReference>
<proteinExistence type="predicted"/>
<dbReference type="PROSITE" id="PS50042">
    <property type="entry name" value="CNMP_BINDING_3"/>
    <property type="match status" value="1"/>
</dbReference>
<protein>
    <submittedName>
        <fullName evidence="6">Crp/Fnr family transcriptional regulator</fullName>
    </submittedName>
</protein>
<dbReference type="SUPFAM" id="SSF51206">
    <property type="entry name" value="cAMP-binding domain-like"/>
    <property type="match status" value="1"/>
</dbReference>
<evidence type="ECO:0000256" key="1">
    <source>
        <dbReference type="ARBA" id="ARBA00023015"/>
    </source>
</evidence>
<feature type="domain" description="HTH crp-type" evidence="5">
    <location>
        <begin position="155"/>
        <end position="228"/>
    </location>
</feature>
<dbReference type="EMBL" id="JAOQKJ010000003">
    <property type="protein sequence ID" value="MCU6743724.1"/>
    <property type="molecule type" value="Genomic_DNA"/>
</dbReference>
<dbReference type="InterPro" id="IPR018490">
    <property type="entry name" value="cNMP-bd_dom_sf"/>
</dbReference>
<dbReference type="InterPro" id="IPR000595">
    <property type="entry name" value="cNMP-bd_dom"/>
</dbReference>
<accession>A0ABT2T1U5</accession>
<dbReference type="SUPFAM" id="SSF46785">
    <property type="entry name" value="Winged helix' DNA-binding domain"/>
    <property type="match status" value="1"/>
</dbReference>
<evidence type="ECO:0000259" key="5">
    <source>
        <dbReference type="PROSITE" id="PS51063"/>
    </source>
</evidence>
<keyword evidence="3" id="KW-0804">Transcription</keyword>
<keyword evidence="2" id="KW-0238">DNA-binding</keyword>
<evidence type="ECO:0000256" key="3">
    <source>
        <dbReference type="ARBA" id="ARBA00023163"/>
    </source>
</evidence>
<dbReference type="InterPro" id="IPR014710">
    <property type="entry name" value="RmlC-like_jellyroll"/>
</dbReference>
<evidence type="ECO:0000259" key="4">
    <source>
        <dbReference type="PROSITE" id="PS50042"/>
    </source>
</evidence>
<comment type="caution">
    <text evidence="6">The sequence shown here is derived from an EMBL/GenBank/DDBJ whole genome shotgun (WGS) entry which is preliminary data.</text>
</comment>
<keyword evidence="7" id="KW-1185">Reference proteome</keyword>
<keyword evidence="1" id="KW-0805">Transcription regulation</keyword>
<dbReference type="PROSITE" id="PS51063">
    <property type="entry name" value="HTH_CRP_2"/>
    <property type="match status" value="1"/>
</dbReference>
<dbReference type="RefSeq" id="WP_262573622.1">
    <property type="nucleotide sequence ID" value="NZ_JAOQKJ010000003.1"/>
</dbReference>
<evidence type="ECO:0000256" key="2">
    <source>
        <dbReference type="ARBA" id="ARBA00023125"/>
    </source>
</evidence>
<dbReference type="CDD" id="cd00092">
    <property type="entry name" value="HTH_CRP"/>
    <property type="match status" value="1"/>
</dbReference>
<organism evidence="6 7">
    <name type="scientific">Suilimivivens aceti</name>
    <dbReference type="NCBI Taxonomy" id="2981774"/>
    <lineage>
        <taxon>Bacteria</taxon>
        <taxon>Bacillati</taxon>
        <taxon>Bacillota</taxon>
        <taxon>Clostridia</taxon>
        <taxon>Lachnospirales</taxon>
        <taxon>Lachnospiraceae</taxon>
        <taxon>Suilimivivens</taxon>
    </lineage>
</organism>
<dbReference type="Proteomes" id="UP001652432">
    <property type="component" value="Unassembled WGS sequence"/>
</dbReference>
<evidence type="ECO:0000313" key="6">
    <source>
        <dbReference type="EMBL" id="MCU6743724.1"/>
    </source>
</evidence>